<dbReference type="AlphaFoldDB" id="A0A7C6A9N5"/>
<dbReference type="CDD" id="cd16325">
    <property type="entry name" value="LolA"/>
    <property type="match status" value="1"/>
</dbReference>
<dbReference type="PANTHER" id="PTHR35869">
    <property type="entry name" value="OUTER-MEMBRANE LIPOPROTEIN CARRIER PROTEIN"/>
    <property type="match status" value="1"/>
</dbReference>
<evidence type="ECO:0000256" key="1">
    <source>
        <dbReference type="SAM" id="SignalP"/>
    </source>
</evidence>
<feature type="chain" id="PRO_5028094929" evidence="1">
    <location>
        <begin position="18"/>
        <end position="196"/>
    </location>
</feature>
<name>A0A7C6A9N5_UNCW3</name>
<gene>
    <name evidence="2" type="ORF">ENW73_07295</name>
</gene>
<reference evidence="2" key="1">
    <citation type="journal article" date="2020" name="mSystems">
        <title>Genome- and Community-Level Interaction Insights into Carbon Utilization and Element Cycling Functions of Hydrothermarchaeota in Hydrothermal Sediment.</title>
        <authorList>
            <person name="Zhou Z."/>
            <person name="Liu Y."/>
            <person name="Xu W."/>
            <person name="Pan J."/>
            <person name="Luo Z.H."/>
            <person name="Li M."/>
        </authorList>
    </citation>
    <scope>NUCLEOTIDE SEQUENCE [LARGE SCALE GENOMIC DNA]</scope>
    <source>
        <strain evidence="2">SpSt-876</strain>
    </source>
</reference>
<protein>
    <submittedName>
        <fullName evidence="2">Outer membrane lipoprotein carrier protein LolA</fullName>
    </submittedName>
</protein>
<keyword evidence="1" id="KW-0732">Signal</keyword>
<dbReference type="Pfam" id="PF03548">
    <property type="entry name" value="LolA"/>
    <property type="match status" value="1"/>
</dbReference>
<comment type="caution">
    <text evidence="2">The sequence shown here is derived from an EMBL/GenBank/DDBJ whole genome shotgun (WGS) entry which is preliminary data.</text>
</comment>
<dbReference type="InterPro" id="IPR004564">
    <property type="entry name" value="OM_lipoprot_carrier_LolA-like"/>
</dbReference>
<proteinExistence type="predicted"/>
<dbReference type="Gene3D" id="2.50.20.10">
    <property type="entry name" value="Lipoprotein localisation LolA/LolB/LppX"/>
    <property type="match status" value="1"/>
</dbReference>
<dbReference type="SUPFAM" id="SSF89392">
    <property type="entry name" value="Prokaryotic lipoproteins and lipoprotein localization factors"/>
    <property type="match status" value="1"/>
</dbReference>
<dbReference type="EMBL" id="DTLI01000173">
    <property type="protein sequence ID" value="HHS52651.1"/>
    <property type="molecule type" value="Genomic_DNA"/>
</dbReference>
<dbReference type="PANTHER" id="PTHR35869:SF1">
    <property type="entry name" value="OUTER-MEMBRANE LIPOPROTEIN CARRIER PROTEIN"/>
    <property type="match status" value="1"/>
</dbReference>
<dbReference type="InterPro" id="IPR029046">
    <property type="entry name" value="LolA/LolB/LppX"/>
</dbReference>
<organism evidence="2">
    <name type="scientific">candidate division WOR-3 bacterium</name>
    <dbReference type="NCBI Taxonomy" id="2052148"/>
    <lineage>
        <taxon>Bacteria</taxon>
        <taxon>Bacteria division WOR-3</taxon>
    </lineage>
</organism>
<sequence>MKKVCFLVFGAVLITFAQGHSVWQKVCAYYKKVNTVQGSFHQNLCSESLGVCQEFIGWFYLKRPDKLRMDVTFPDSQSIIISGNKMWFYFPFESEISEQELPTNFSIFDLFADTLPLIVTELHREEKLFYLKLTTQDTLAIINNLELWVNPKDYTIKKFSYPQGPGTVATFELYGTKYNQKISDKIFEFPKAKKEE</sequence>
<evidence type="ECO:0000313" key="2">
    <source>
        <dbReference type="EMBL" id="HHS52651.1"/>
    </source>
</evidence>
<accession>A0A7C6A9N5</accession>
<feature type="signal peptide" evidence="1">
    <location>
        <begin position="1"/>
        <end position="17"/>
    </location>
</feature>
<keyword evidence="2" id="KW-0449">Lipoprotein</keyword>